<organism evidence="3">
    <name type="scientific">Schizophyllum commune (strain H4-8 / FGSC 9210)</name>
    <name type="common">Split gill fungus</name>
    <dbReference type="NCBI Taxonomy" id="578458"/>
    <lineage>
        <taxon>Eukaryota</taxon>
        <taxon>Fungi</taxon>
        <taxon>Dikarya</taxon>
        <taxon>Basidiomycota</taxon>
        <taxon>Agaricomycotina</taxon>
        <taxon>Agaricomycetes</taxon>
        <taxon>Agaricomycetidae</taxon>
        <taxon>Agaricales</taxon>
        <taxon>Schizophyllaceae</taxon>
        <taxon>Schizophyllum</taxon>
    </lineage>
</organism>
<dbReference type="Proteomes" id="UP000007431">
    <property type="component" value="Unassembled WGS sequence"/>
</dbReference>
<name>D8QCE5_SCHCM</name>
<dbReference type="Gene3D" id="2.60.120.200">
    <property type="match status" value="1"/>
</dbReference>
<dbReference type="KEGG" id="scm:SCHCO_02586108"/>
<proteinExistence type="predicted"/>
<dbReference type="InParanoid" id="D8QCE5"/>
<reference evidence="2 3" key="1">
    <citation type="journal article" date="2010" name="Nat. Biotechnol.">
        <title>Genome sequence of the model mushroom Schizophyllum commune.</title>
        <authorList>
            <person name="Ohm R.A."/>
            <person name="de Jong J.F."/>
            <person name="Lugones L.G."/>
            <person name="Aerts A."/>
            <person name="Kothe E."/>
            <person name="Stajich J.E."/>
            <person name="de Vries R.P."/>
            <person name="Record E."/>
            <person name="Levasseur A."/>
            <person name="Baker S.E."/>
            <person name="Bartholomew K.A."/>
            <person name="Coutinho P.M."/>
            <person name="Erdmann S."/>
            <person name="Fowler T.J."/>
            <person name="Gathman A.C."/>
            <person name="Lombard V."/>
            <person name="Henrissat B."/>
            <person name="Knabe N."/>
            <person name="Kuees U."/>
            <person name="Lilly W.W."/>
            <person name="Lindquist E."/>
            <person name="Lucas S."/>
            <person name="Magnuson J.K."/>
            <person name="Piumi F."/>
            <person name="Raudaskoski M."/>
            <person name="Salamov A."/>
            <person name="Schmutz J."/>
            <person name="Schwarze F.W.M.R."/>
            <person name="vanKuyk P.A."/>
            <person name="Horton J.S."/>
            <person name="Grigoriev I.V."/>
            <person name="Woesten H.A.B."/>
        </authorList>
    </citation>
    <scope>NUCLEOTIDE SEQUENCE [LARGE SCALE GENOMIC DNA]</scope>
    <source>
        <strain evidence="3">H4-8 / FGSC 9210</strain>
    </source>
</reference>
<protein>
    <submittedName>
        <fullName evidence="2">Polysaccharide lyase family 14 protein</fullName>
    </submittedName>
</protein>
<accession>D8QCE5</accession>
<dbReference type="EMBL" id="GL377309">
    <property type="protein sequence ID" value="EFI94914.1"/>
    <property type="molecule type" value="Genomic_DNA"/>
</dbReference>
<evidence type="ECO:0000313" key="2">
    <source>
        <dbReference type="EMBL" id="EFI94914.1"/>
    </source>
</evidence>
<dbReference type="PANTHER" id="PTHR40124">
    <property type="match status" value="1"/>
</dbReference>
<dbReference type="OMA" id="NGSDCFS"/>
<evidence type="ECO:0000259" key="1">
    <source>
        <dbReference type="Pfam" id="PF21294"/>
    </source>
</evidence>
<dbReference type="GeneID" id="9594171"/>
<keyword evidence="2" id="KW-0456">Lyase</keyword>
<dbReference type="InterPro" id="IPR048958">
    <property type="entry name" value="Polysacc_lyase_14"/>
</dbReference>
<dbReference type="Pfam" id="PF21294">
    <property type="entry name" value="Polysacc_lyase_14"/>
    <property type="match status" value="1"/>
</dbReference>
<dbReference type="eggNOG" id="ENOG502RZA4">
    <property type="taxonomic scope" value="Eukaryota"/>
</dbReference>
<dbReference type="OrthoDB" id="2395160at2759"/>
<dbReference type="HOGENOM" id="CLU_049744_2_0_1"/>
<dbReference type="GO" id="GO:0016829">
    <property type="term" value="F:lyase activity"/>
    <property type="evidence" value="ECO:0007669"/>
    <property type="project" value="UniProtKB-KW"/>
</dbReference>
<keyword evidence="3" id="KW-1185">Reference proteome</keyword>
<feature type="domain" description="Polysaccharide lyase 14" evidence="1">
    <location>
        <begin position="56"/>
        <end position="267"/>
    </location>
</feature>
<dbReference type="RefSeq" id="XP_003029817.1">
    <property type="nucleotide sequence ID" value="XM_003029771.1"/>
</dbReference>
<dbReference type="AlphaFoldDB" id="D8QCE5"/>
<dbReference type="VEuPathDB" id="FungiDB:SCHCODRAFT_02586108"/>
<gene>
    <name evidence="2" type="ORF">SCHCODRAFT_78272</name>
</gene>
<sequence length="309" mass="33158">MLPFPTSTMESEDAQKLLVADWGLGKGRIQEGETALAFVTDPFPDHPVPGFEPASDTAPVLRVTYSAGSFSHDTGGVQFYNLWNNTASASDVGFGSLLLEYEIAFDETFDWVKGGKLPGLRGGLDSTGCSGGNEPAGDACFSTRLMWRKGGEGEVYAYMPTTQTLCDEDEITCNDDYGVSIARGSFGFVAGKWNRIALLVQLNNPPEASNGNVQLYYNGLPALTQQNLRLRTTADVLANGLFFSTFFGGSDETWATPNTTHTYFRNIGMWGSAEASTGSINNHARRNGGPDIIVVLVAMGLAASVAWVC</sequence>
<evidence type="ECO:0000313" key="3">
    <source>
        <dbReference type="Proteomes" id="UP000007431"/>
    </source>
</evidence>
<dbReference type="PANTHER" id="PTHR40124:SF1">
    <property type="entry name" value="DISAGGREGATASE RELATED REPEAT PROTEIN"/>
    <property type="match status" value="1"/>
</dbReference>